<dbReference type="Gene3D" id="1.10.287.280">
    <property type="match status" value="1"/>
</dbReference>
<dbReference type="InterPro" id="IPR029262">
    <property type="entry name" value="RPOL_N"/>
</dbReference>
<dbReference type="PROSITE" id="PS00489">
    <property type="entry name" value="RNA_POL_PHAGE_2"/>
    <property type="match status" value="1"/>
</dbReference>
<keyword evidence="5 11" id="KW-0808">Transferase</keyword>
<evidence type="ECO:0000313" key="14">
    <source>
        <dbReference type="EMBL" id="RPB25620.1"/>
    </source>
</evidence>
<evidence type="ECO:0000256" key="8">
    <source>
        <dbReference type="ARBA" id="ARBA00023128"/>
    </source>
</evidence>
<dbReference type="GO" id="GO:0001018">
    <property type="term" value="F:mitochondrial promoter sequence-specific DNA binding"/>
    <property type="evidence" value="ECO:0007669"/>
    <property type="project" value="TreeGrafter"/>
</dbReference>
<keyword evidence="8" id="KW-0496">Mitochondrion</keyword>
<dbReference type="Gene3D" id="1.10.287.260">
    <property type="match status" value="1"/>
</dbReference>
<evidence type="ECO:0000256" key="10">
    <source>
        <dbReference type="ARBA" id="ARBA00048552"/>
    </source>
</evidence>
<evidence type="ECO:0000313" key="15">
    <source>
        <dbReference type="Proteomes" id="UP000267821"/>
    </source>
</evidence>
<comment type="subcellular location">
    <subcellularLocation>
        <location evidence="2">Mitochondrion</location>
    </subcellularLocation>
</comment>
<dbReference type="GO" id="GO:0034245">
    <property type="term" value="C:mitochondrial DNA-directed RNA polymerase complex"/>
    <property type="evidence" value="ECO:0007669"/>
    <property type="project" value="TreeGrafter"/>
</dbReference>
<dbReference type="PROSITE" id="PS00900">
    <property type="entry name" value="RNA_POL_PHAGE_1"/>
    <property type="match status" value="1"/>
</dbReference>
<dbReference type="SMART" id="SM01311">
    <property type="entry name" value="RPOL_N"/>
    <property type="match status" value="1"/>
</dbReference>
<organism evidence="14 15">
    <name type="scientific">Terfezia boudieri ATCC MYA-4762</name>
    <dbReference type="NCBI Taxonomy" id="1051890"/>
    <lineage>
        <taxon>Eukaryota</taxon>
        <taxon>Fungi</taxon>
        <taxon>Dikarya</taxon>
        <taxon>Ascomycota</taxon>
        <taxon>Pezizomycotina</taxon>
        <taxon>Pezizomycetes</taxon>
        <taxon>Pezizales</taxon>
        <taxon>Pezizaceae</taxon>
        <taxon>Terfezia</taxon>
    </lineage>
</organism>
<keyword evidence="9 11" id="KW-0804">Transcription</keyword>
<evidence type="ECO:0000259" key="13">
    <source>
        <dbReference type="SMART" id="SM01311"/>
    </source>
</evidence>
<dbReference type="EMBL" id="ML121537">
    <property type="protein sequence ID" value="RPB25620.1"/>
    <property type="molecule type" value="Genomic_DNA"/>
</dbReference>
<comment type="similarity">
    <text evidence="3 11">Belongs to the phage and mitochondrial RNA polymerase family.</text>
</comment>
<keyword evidence="7" id="KW-0809">Transit peptide</keyword>
<dbReference type="OrthoDB" id="276422at2759"/>
<keyword evidence="15" id="KW-1185">Reference proteome</keyword>
<protein>
    <recommendedName>
        <fullName evidence="11">DNA-directed RNA polymerase</fullName>
        <ecNumber evidence="11">2.7.7.6</ecNumber>
    </recommendedName>
</protein>
<dbReference type="GO" id="GO:0003899">
    <property type="term" value="F:DNA-directed RNA polymerase activity"/>
    <property type="evidence" value="ECO:0007669"/>
    <property type="project" value="UniProtKB-EC"/>
</dbReference>
<feature type="region of interest" description="Disordered" evidence="12">
    <location>
        <begin position="1432"/>
        <end position="1464"/>
    </location>
</feature>
<sequence length="1500" mass="168165">MLTRATTKRIPRDIPRGRIRPSSAPYTEYLPSLPWRYVSTRGNSQSRCSSASSSVLPLPLRRTLDKVSEASSRNFGTNAAVMPEPAYDEGISYYGTEPISSPRGHNGIKLNPDFVILDTPDRPAVPTAHNGVSTLVNPADILSHYFVCIQAGQLARAQLVLQQLHKTLDRDARELTICHNAFLNGLFEKAQENKEHIRAFFMWYEERMKGKYQVAPDAETVALLLKASLLVPSESIGQVYLKNYVNLATRSDIPINEVFSRPIFTPEEVKYIAKSTGVKMDQLSEEQRTILTSNIKVTRPVVLDVPELISTAVKGHGLAAIKQSLRSLIDPDYIPGLTSEPVKPIDRQKLLEEDAVQSSLDRWKKDWEQRQAAGILSADKNLNVLLYEWHTAFVPLIRQELGRVAEAEKSPDRLGNGDRCLYGPFMRLLPPETLSVITMLEIIKICNDGSVIADGVKSSKAVMSVGNIIENEVLAAEIVKQTKKSETLNEALSTPSNFRMFVRRERHRSERGQKPSYYNIRPEWPTVVKAKLGAMLISMLIHCAKVRVPPRRSTDQTGSLEGAQQDVKESIQPALLHNYQYVRGRKLGIIKLHSEIAKKLSSEPLRMSVLSRHLPMVVHPRPWTGARDGGYYYSPVTAVRTKDSREQDLYVKAAAVRGDLEQLFLGLDVLGSTSWAINEKIFNVVLKVWNSGEAVADIPPRELEIVFPPEPDPSKGPLARINWAKEMRLKVAEKRNHHSSRCDVNFKLEIARAFLKEKMYFPHNVDFRGRSYPIPPHLNHIGNDLCRGLLMFHDERKLGERGLRWLKIHLSNVYGFDKASFEERAKFTDCHIDDIRDSVKDPLKGKRWWLNAEDPWQCLAACYAVKEAMDLSDPTEYMCRLPVAQDGTCNGLQHYAALGGDGVGARQVNLEPSDRPQDVYSGVAELVKAKLEADVVEGIEMAKRLLPLITRKVVKQTVMTNVYGVTFMGAKAQIYNQLKLLKELEGREDIHKHAFYLTKKVFECVRSMFTGAHHIQDWLGKSAWRISRSMSPTQMAKYAAMESEPVRSEPRKQKAIPLAAATKDQRLFYMTSVVWTTPLGLPVVQPYRRKANQLVPTFLQNVFITDPNIIDEVNSRKQMTAFPPNYIHSLDATHMLLSAIECNKAGLTFAAVHDSFWTHPSDVDTLNRVLRDAFITLHSSDLITKLYEEFVSRYAGFKYLASFPETSKVGARIKIFRLKQSIGKRRGVNASEELMIEMERDRLLRSSDPIEQEKGRDMVTAASIAESALPEDMEAGSAGEDEERLLADITGTKNIDEFVSDEMTEPQNAPNAQPQVVMLGSEDEVPDSMSGVEFAEDGMLNALDEDEAMEAADVAGPFDENGKKKAKMAKKTNGENGTEGKGGKGSPESIVTLGSEDEDPDAVSDVALEEMLKAWDEDEALEAGEVADFFDENGKKKAKRAKKANGENGKKGKGVRGRPQSKALRPNMKVNVWMQLQFPPVPAKGDFDVARLENSKYFFS</sequence>
<reference evidence="14 15" key="1">
    <citation type="journal article" date="2018" name="Nat. Ecol. Evol.">
        <title>Pezizomycetes genomes reveal the molecular basis of ectomycorrhizal truffle lifestyle.</title>
        <authorList>
            <person name="Murat C."/>
            <person name="Payen T."/>
            <person name="Noel B."/>
            <person name="Kuo A."/>
            <person name="Morin E."/>
            <person name="Chen J."/>
            <person name="Kohler A."/>
            <person name="Krizsan K."/>
            <person name="Balestrini R."/>
            <person name="Da Silva C."/>
            <person name="Montanini B."/>
            <person name="Hainaut M."/>
            <person name="Levati E."/>
            <person name="Barry K.W."/>
            <person name="Belfiori B."/>
            <person name="Cichocki N."/>
            <person name="Clum A."/>
            <person name="Dockter R.B."/>
            <person name="Fauchery L."/>
            <person name="Guy J."/>
            <person name="Iotti M."/>
            <person name="Le Tacon F."/>
            <person name="Lindquist E.A."/>
            <person name="Lipzen A."/>
            <person name="Malagnac F."/>
            <person name="Mello A."/>
            <person name="Molinier V."/>
            <person name="Miyauchi S."/>
            <person name="Poulain J."/>
            <person name="Riccioni C."/>
            <person name="Rubini A."/>
            <person name="Sitrit Y."/>
            <person name="Splivallo R."/>
            <person name="Traeger S."/>
            <person name="Wang M."/>
            <person name="Zifcakova L."/>
            <person name="Wipf D."/>
            <person name="Zambonelli A."/>
            <person name="Paolocci F."/>
            <person name="Nowrousian M."/>
            <person name="Ottonello S."/>
            <person name="Baldrian P."/>
            <person name="Spatafora J.W."/>
            <person name="Henrissat B."/>
            <person name="Nagy L.G."/>
            <person name="Aury J.M."/>
            <person name="Wincker P."/>
            <person name="Grigoriev I.V."/>
            <person name="Bonfante P."/>
            <person name="Martin F.M."/>
        </authorList>
    </citation>
    <scope>NUCLEOTIDE SEQUENCE [LARGE SCALE GENOMIC DNA]</scope>
    <source>
        <strain evidence="14 15">ATCC MYA-4762</strain>
    </source>
</reference>
<dbReference type="Pfam" id="PF00940">
    <property type="entry name" value="RNA_pol"/>
    <property type="match status" value="1"/>
</dbReference>
<dbReference type="PANTHER" id="PTHR10102:SF0">
    <property type="entry name" value="DNA-DIRECTED RNA POLYMERASE, MITOCHONDRIAL"/>
    <property type="match status" value="1"/>
</dbReference>
<dbReference type="Proteomes" id="UP000267821">
    <property type="component" value="Unassembled WGS sequence"/>
</dbReference>
<dbReference type="PANTHER" id="PTHR10102">
    <property type="entry name" value="DNA-DIRECTED RNA POLYMERASE, MITOCHONDRIAL"/>
    <property type="match status" value="1"/>
</dbReference>
<evidence type="ECO:0000256" key="9">
    <source>
        <dbReference type="ARBA" id="ARBA00023163"/>
    </source>
</evidence>
<dbReference type="FunFam" id="1.10.287.280:FF:000001">
    <property type="entry name" value="DNA-directed RNA polymerase"/>
    <property type="match status" value="1"/>
</dbReference>
<keyword evidence="6 11" id="KW-0548">Nucleotidyltransferase</keyword>
<comment type="function">
    <text evidence="1 11">DNA-dependent RNA polymerase catalyzes the transcription of DNA into RNA using the four ribonucleoside triphosphates as substrates.</text>
</comment>
<comment type="catalytic activity">
    <reaction evidence="10 11">
        <text>RNA(n) + a ribonucleoside 5'-triphosphate = RNA(n+1) + diphosphate</text>
        <dbReference type="Rhea" id="RHEA:21248"/>
        <dbReference type="Rhea" id="RHEA-COMP:14527"/>
        <dbReference type="Rhea" id="RHEA-COMP:17342"/>
        <dbReference type="ChEBI" id="CHEBI:33019"/>
        <dbReference type="ChEBI" id="CHEBI:61557"/>
        <dbReference type="ChEBI" id="CHEBI:140395"/>
        <dbReference type="EC" id="2.7.7.6"/>
    </reaction>
</comment>
<evidence type="ECO:0000256" key="5">
    <source>
        <dbReference type="ARBA" id="ARBA00022679"/>
    </source>
</evidence>
<name>A0A3N4LS18_9PEZI</name>
<evidence type="ECO:0000256" key="12">
    <source>
        <dbReference type="SAM" id="MobiDB-lite"/>
    </source>
</evidence>
<evidence type="ECO:0000256" key="3">
    <source>
        <dbReference type="ARBA" id="ARBA00009493"/>
    </source>
</evidence>
<feature type="region of interest" description="Disordered" evidence="12">
    <location>
        <begin position="1"/>
        <end position="21"/>
    </location>
</feature>
<dbReference type="InterPro" id="IPR037159">
    <property type="entry name" value="RNA_POL_N_sf"/>
</dbReference>
<feature type="domain" description="DNA-directed RNA polymerase N-terminal" evidence="13">
    <location>
        <begin position="346"/>
        <end position="672"/>
    </location>
</feature>
<dbReference type="FunCoup" id="A0A3N4LS18">
    <property type="interactions" value="231"/>
</dbReference>
<feature type="region of interest" description="Disordered" evidence="12">
    <location>
        <begin position="1357"/>
        <end position="1400"/>
    </location>
</feature>
<dbReference type="FunFam" id="1.10.150.20:FF:000041">
    <property type="entry name" value="DNA-directed RNA polymerase"/>
    <property type="match status" value="1"/>
</dbReference>
<evidence type="ECO:0000256" key="11">
    <source>
        <dbReference type="RuleBase" id="RU003805"/>
    </source>
</evidence>
<dbReference type="Gene3D" id="1.10.150.20">
    <property type="entry name" value="5' to 3' exonuclease, C-terminal subdomain"/>
    <property type="match status" value="1"/>
</dbReference>
<dbReference type="SUPFAM" id="SSF56672">
    <property type="entry name" value="DNA/RNA polymerases"/>
    <property type="match status" value="1"/>
</dbReference>
<dbReference type="InterPro" id="IPR024075">
    <property type="entry name" value="DNA-dir_RNA_pol_helix_hairp_sf"/>
</dbReference>
<dbReference type="InterPro" id="IPR002092">
    <property type="entry name" value="DNA-dir_Rpol_phage-type"/>
</dbReference>
<dbReference type="InParanoid" id="A0A3N4LS18"/>
<evidence type="ECO:0000256" key="2">
    <source>
        <dbReference type="ARBA" id="ARBA00004173"/>
    </source>
</evidence>
<dbReference type="InterPro" id="IPR043502">
    <property type="entry name" value="DNA/RNA_pol_sf"/>
</dbReference>
<dbReference type="EC" id="2.7.7.6" evidence="11"/>
<evidence type="ECO:0000256" key="6">
    <source>
        <dbReference type="ARBA" id="ARBA00022695"/>
    </source>
</evidence>
<accession>A0A3N4LS18</accession>
<evidence type="ECO:0000256" key="7">
    <source>
        <dbReference type="ARBA" id="ARBA00022946"/>
    </source>
</evidence>
<keyword evidence="4 11" id="KW-0240">DNA-directed RNA polymerase</keyword>
<evidence type="ECO:0000256" key="1">
    <source>
        <dbReference type="ARBA" id="ARBA00004026"/>
    </source>
</evidence>
<dbReference type="Gene3D" id="1.10.1320.10">
    <property type="entry name" value="DNA-directed RNA polymerase, N-terminal domain"/>
    <property type="match status" value="1"/>
</dbReference>
<proteinExistence type="inferred from homology"/>
<gene>
    <name evidence="14" type="ORF">L211DRAFT_92921</name>
</gene>
<dbReference type="Pfam" id="PF14700">
    <property type="entry name" value="RPOL_N"/>
    <property type="match status" value="1"/>
</dbReference>
<dbReference type="GO" id="GO:0006390">
    <property type="term" value="P:mitochondrial transcription"/>
    <property type="evidence" value="ECO:0007669"/>
    <property type="project" value="TreeGrafter"/>
</dbReference>
<evidence type="ECO:0000256" key="4">
    <source>
        <dbReference type="ARBA" id="ARBA00022478"/>
    </source>
</evidence>
<dbReference type="InterPro" id="IPR046950">
    <property type="entry name" value="DNA-dir_Rpol_C_phage-type"/>
</dbReference>
<dbReference type="STRING" id="1051890.A0A3N4LS18"/>